<evidence type="ECO:0000256" key="8">
    <source>
        <dbReference type="ARBA" id="ARBA00048617"/>
    </source>
</evidence>
<accession>A0A365KTM8</accession>
<dbReference type="Gene3D" id="3.40.50.10090">
    <property type="match status" value="2"/>
</dbReference>
<comment type="caution">
    <text evidence="11">The sequence shown here is derived from an EMBL/GenBank/DDBJ whole genome shotgun (WGS) entry which is preliminary data.</text>
</comment>
<dbReference type="Pfam" id="PF02602">
    <property type="entry name" value="HEM4"/>
    <property type="match status" value="1"/>
</dbReference>
<feature type="domain" description="Tetrapyrrole biosynthesis uroporphyrinogen III synthase" evidence="10">
    <location>
        <begin position="23"/>
        <end position="218"/>
    </location>
</feature>
<organism evidence="11 12">
    <name type="scientific">Planococcus halotolerans</name>
    <dbReference type="NCBI Taxonomy" id="2233542"/>
    <lineage>
        <taxon>Bacteria</taxon>
        <taxon>Bacillati</taxon>
        <taxon>Bacillota</taxon>
        <taxon>Bacilli</taxon>
        <taxon>Bacillales</taxon>
        <taxon>Caryophanaceae</taxon>
        <taxon>Planococcus</taxon>
    </lineage>
</organism>
<keyword evidence="5 9" id="KW-0627">Porphyrin biosynthesis</keyword>
<dbReference type="GO" id="GO:0006780">
    <property type="term" value="P:uroporphyrinogen III biosynthetic process"/>
    <property type="evidence" value="ECO:0007669"/>
    <property type="project" value="UniProtKB-UniRule"/>
</dbReference>
<comment type="catalytic activity">
    <reaction evidence="8 9">
        <text>hydroxymethylbilane = uroporphyrinogen III + H2O</text>
        <dbReference type="Rhea" id="RHEA:18965"/>
        <dbReference type="ChEBI" id="CHEBI:15377"/>
        <dbReference type="ChEBI" id="CHEBI:57308"/>
        <dbReference type="ChEBI" id="CHEBI:57845"/>
        <dbReference type="EC" id="4.2.1.75"/>
    </reaction>
</comment>
<dbReference type="RefSeq" id="WP_112223714.1">
    <property type="nucleotide sequence ID" value="NZ_CP047673.1"/>
</dbReference>
<dbReference type="InterPro" id="IPR003754">
    <property type="entry name" value="4pyrrol_synth_uPrphyn_synth"/>
</dbReference>
<sequence length="233" mass="25616">MCNNEKSLEGKTIVFTGSNFPEEAAGKVEELGGQAIYLPLIETSIRQTDKPDFTDYSWLIFTSRTSAEAFCQLHADDVPHIAAVGEKTAEVLQNNGYRVDFIPSVYSADRFVEEFPAAADGQKCLFIKGALAKNTIANMPLPVDEWVIYDTELKLENAKALSQMKQQTIIFASPSAVSAYRKAGGDWRDIEVAAIGHVTEKAIKDAGGHIDFIPATYTYLDVVNEIAKGRCKQ</sequence>
<dbReference type="EC" id="4.2.1.75" evidence="3 9"/>
<dbReference type="UniPathway" id="UPA00251">
    <property type="reaction ID" value="UER00320"/>
</dbReference>
<comment type="function">
    <text evidence="6 9">Catalyzes cyclization of the linear tetrapyrrole, hydroxymethylbilane, to the macrocyclic uroporphyrinogen III.</text>
</comment>
<dbReference type="CDD" id="cd06578">
    <property type="entry name" value="HemD"/>
    <property type="match status" value="1"/>
</dbReference>
<dbReference type="PANTHER" id="PTHR38042">
    <property type="entry name" value="UROPORPHYRINOGEN-III SYNTHASE, CHLOROPLASTIC"/>
    <property type="match status" value="1"/>
</dbReference>
<dbReference type="EMBL" id="QLZR01000004">
    <property type="protein sequence ID" value="RAZ76539.1"/>
    <property type="molecule type" value="Genomic_DNA"/>
</dbReference>
<dbReference type="InterPro" id="IPR039793">
    <property type="entry name" value="UROS/Hem4"/>
</dbReference>
<evidence type="ECO:0000256" key="6">
    <source>
        <dbReference type="ARBA" id="ARBA00037589"/>
    </source>
</evidence>
<evidence type="ECO:0000256" key="5">
    <source>
        <dbReference type="ARBA" id="ARBA00023244"/>
    </source>
</evidence>
<reference evidence="11 12" key="1">
    <citation type="submission" date="2018-06" db="EMBL/GenBank/DDBJ databases">
        <title>The draft genome sequences of strains SCU63 and S1.</title>
        <authorList>
            <person name="Gan L."/>
        </authorList>
    </citation>
    <scope>NUCLEOTIDE SEQUENCE [LARGE SCALE GENOMIC DNA]</scope>
    <source>
        <strain evidence="11 12">SCU63</strain>
    </source>
</reference>
<dbReference type="GO" id="GO:0006782">
    <property type="term" value="P:protoporphyrinogen IX biosynthetic process"/>
    <property type="evidence" value="ECO:0007669"/>
    <property type="project" value="UniProtKB-UniRule"/>
</dbReference>
<evidence type="ECO:0000256" key="9">
    <source>
        <dbReference type="RuleBase" id="RU366031"/>
    </source>
</evidence>
<keyword evidence="12" id="KW-1185">Reference proteome</keyword>
<evidence type="ECO:0000256" key="1">
    <source>
        <dbReference type="ARBA" id="ARBA00004772"/>
    </source>
</evidence>
<proteinExistence type="inferred from homology"/>
<evidence type="ECO:0000256" key="2">
    <source>
        <dbReference type="ARBA" id="ARBA00008133"/>
    </source>
</evidence>
<comment type="similarity">
    <text evidence="2 9">Belongs to the uroporphyrinogen-III synthase family.</text>
</comment>
<dbReference type="PANTHER" id="PTHR38042:SF1">
    <property type="entry name" value="UROPORPHYRINOGEN-III SYNTHASE, CHLOROPLASTIC"/>
    <property type="match status" value="1"/>
</dbReference>
<name>A0A365KTM8_9BACL</name>
<comment type="pathway">
    <text evidence="1 9">Porphyrin-containing compound metabolism; protoporphyrin-IX biosynthesis; coproporphyrinogen-III from 5-aminolevulinate: step 3/4.</text>
</comment>
<evidence type="ECO:0000256" key="3">
    <source>
        <dbReference type="ARBA" id="ARBA00013109"/>
    </source>
</evidence>
<dbReference type="Proteomes" id="UP000251002">
    <property type="component" value="Unassembled WGS sequence"/>
</dbReference>
<keyword evidence="4 9" id="KW-0456">Lyase</keyword>
<evidence type="ECO:0000256" key="4">
    <source>
        <dbReference type="ARBA" id="ARBA00023239"/>
    </source>
</evidence>
<dbReference type="SUPFAM" id="SSF69618">
    <property type="entry name" value="HemD-like"/>
    <property type="match status" value="1"/>
</dbReference>
<protein>
    <recommendedName>
        <fullName evidence="7 9">Uroporphyrinogen-III synthase</fullName>
        <ecNumber evidence="3 9">4.2.1.75</ecNumber>
    </recommendedName>
</protein>
<evidence type="ECO:0000256" key="7">
    <source>
        <dbReference type="ARBA" id="ARBA00040167"/>
    </source>
</evidence>
<dbReference type="InterPro" id="IPR036108">
    <property type="entry name" value="4pyrrol_syn_uPrphyn_synt_sf"/>
</dbReference>
<gene>
    <name evidence="11" type="ORF">DP120_10895</name>
</gene>
<dbReference type="AlphaFoldDB" id="A0A365KTM8"/>
<dbReference type="GO" id="GO:0004852">
    <property type="term" value="F:uroporphyrinogen-III synthase activity"/>
    <property type="evidence" value="ECO:0007669"/>
    <property type="project" value="UniProtKB-UniRule"/>
</dbReference>
<evidence type="ECO:0000313" key="12">
    <source>
        <dbReference type="Proteomes" id="UP000251002"/>
    </source>
</evidence>
<evidence type="ECO:0000259" key="10">
    <source>
        <dbReference type="Pfam" id="PF02602"/>
    </source>
</evidence>
<evidence type="ECO:0000313" key="11">
    <source>
        <dbReference type="EMBL" id="RAZ76539.1"/>
    </source>
</evidence>